<feature type="signal peptide" evidence="1">
    <location>
        <begin position="1"/>
        <end position="19"/>
    </location>
</feature>
<keyword evidence="3" id="KW-1185">Reference proteome</keyword>
<evidence type="ECO:0000256" key="1">
    <source>
        <dbReference type="SAM" id="SignalP"/>
    </source>
</evidence>
<dbReference type="EMBL" id="FXTB01000001">
    <property type="protein sequence ID" value="SMO41694.1"/>
    <property type="molecule type" value="Genomic_DNA"/>
</dbReference>
<gene>
    <name evidence="2" type="ORF">SAMN06265379_101674</name>
</gene>
<proteinExistence type="predicted"/>
<evidence type="ECO:0000313" key="2">
    <source>
        <dbReference type="EMBL" id="SMO41694.1"/>
    </source>
</evidence>
<dbReference type="InterPro" id="IPR026444">
    <property type="entry name" value="Secre_tail"/>
</dbReference>
<dbReference type="Gene3D" id="2.130.10.10">
    <property type="entry name" value="YVTN repeat-like/Quinoprotein amine dehydrogenase"/>
    <property type="match status" value="1"/>
</dbReference>
<accession>A0A521B3J9</accession>
<dbReference type="Proteomes" id="UP000319040">
    <property type="component" value="Unassembled WGS sequence"/>
</dbReference>
<dbReference type="NCBIfam" id="TIGR04183">
    <property type="entry name" value="Por_Secre_tail"/>
    <property type="match status" value="1"/>
</dbReference>
<dbReference type="OrthoDB" id="1116675at2"/>
<protein>
    <submittedName>
        <fullName evidence="2">Por secretion system C-terminal sorting domain-containing protein</fullName>
    </submittedName>
</protein>
<dbReference type="AlphaFoldDB" id="A0A521B3J9"/>
<dbReference type="RefSeq" id="WP_142532017.1">
    <property type="nucleotide sequence ID" value="NZ_FXTB01000001.1"/>
</dbReference>
<sequence>MKNFTLLLTGLFLTFTAFAQTPMVEKVWDHSKQSNATWDPVEEEWIPGDAPAWMGGTTERGMTHMDGKIYIASRNGGNKIVVLDAATGLEIPSETITLAPEDVSGGTLPINSIAVTESGKIIITSLAGNTQSVDAESGEPNGHFRAYMVDPDNGNAVTPLFMWHNVGDAVYPGMRLGDGMNFYGDIADGKNGYLITAAASDKFVLRWDFVNGVVVAEPTIIELLESVPAPAEGAPVSLGIAPQLFPINETTFMVDGHGTQPMVFDMDGNMLASFTGEVTTQQEGVSGGSWFQFKDRDFVFAPTTNWAGTPLNAFELFELPGGSFEAAVSLGIIPALGMGSEKNTSFSYPVAVDVQPEQVLLFMMVANNGIACYKLTMDPGTSVGGELAADKFVVNNPATGVVRFNTEMAKVNLYDLSGRLIHSINNANEINVDGLKGLYVISGVKANGQTVKQKVMVK</sequence>
<organism evidence="2 3">
    <name type="scientific">Saccharicrinis carchari</name>
    <dbReference type="NCBI Taxonomy" id="1168039"/>
    <lineage>
        <taxon>Bacteria</taxon>
        <taxon>Pseudomonadati</taxon>
        <taxon>Bacteroidota</taxon>
        <taxon>Bacteroidia</taxon>
        <taxon>Marinilabiliales</taxon>
        <taxon>Marinilabiliaceae</taxon>
        <taxon>Saccharicrinis</taxon>
    </lineage>
</organism>
<dbReference type="InterPro" id="IPR011047">
    <property type="entry name" value="Quinoprotein_ADH-like_sf"/>
</dbReference>
<keyword evidence="1" id="KW-0732">Signal</keyword>
<dbReference type="SUPFAM" id="SSF50998">
    <property type="entry name" value="Quinoprotein alcohol dehydrogenase-like"/>
    <property type="match status" value="1"/>
</dbReference>
<dbReference type="InterPro" id="IPR015943">
    <property type="entry name" value="WD40/YVTN_repeat-like_dom_sf"/>
</dbReference>
<reference evidence="2 3" key="1">
    <citation type="submission" date="2017-05" db="EMBL/GenBank/DDBJ databases">
        <authorList>
            <person name="Varghese N."/>
            <person name="Submissions S."/>
        </authorList>
    </citation>
    <scope>NUCLEOTIDE SEQUENCE [LARGE SCALE GENOMIC DNA]</scope>
    <source>
        <strain evidence="2 3">DSM 27040</strain>
    </source>
</reference>
<feature type="chain" id="PRO_5022172824" evidence="1">
    <location>
        <begin position="20"/>
        <end position="458"/>
    </location>
</feature>
<name>A0A521B3J9_SACCC</name>
<evidence type="ECO:0000313" key="3">
    <source>
        <dbReference type="Proteomes" id="UP000319040"/>
    </source>
</evidence>